<dbReference type="GeneID" id="98148935"/>
<keyword evidence="3" id="KW-1185">Reference proteome</keyword>
<dbReference type="EMBL" id="JBFXLQ010000064">
    <property type="protein sequence ID" value="KAL2862645.1"/>
    <property type="molecule type" value="Genomic_DNA"/>
</dbReference>
<dbReference type="Proteomes" id="UP001610432">
    <property type="component" value="Unassembled WGS sequence"/>
</dbReference>
<reference evidence="2 3" key="1">
    <citation type="submission" date="2024-07" db="EMBL/GenBank/DDBJ databases">
        <title>Section-level genome sequencing and comparative genomics of Aspergillus sections Usti and Cavernicolus.</title>
        <authorList>
            <consortium name="Lawrence Berkeley National Laboratory"/>
            <person name="Nybo J.L."/>
            <person name="Vesth T.C."/>
            <person name="Theobald S."/>
            <person name="Frisvad J.C."/>
            <person name="Larsen T.O."/>
            <person name="Kjaerboelling I."/>
            <person name="Rothschild-Mancinelli K."/>
            <person name="Lyhne E.K."/>
            <person name="Kogle M.E."/>
            <person name="Barry K."/>
            <person name="Clum A."/>
            <person name="Na H."/>
            <person name="Ledsgaard L."/>
            <person name="Lin J."/>
            <person name="Lipzen A."/>
            <person name="Kuo A."/>
            <person name="Riley R."/>
            <person name="Mondo S."/>
            <person name="Labutti K."/>
            <person name="Haridas S."/>
            <person name="Pangalinan J."/>
            <person name="Salamov A.A."/>
            <person name="Simmons B.A."/>
            <person name="Magnuson J.K."/>
            <person name="Chen J."/>
            <person name="Drula E."/>
            <person name="Henrissat B."/>
            <person name="Wiebenga A."/>
            <person name="Lubbers R.J."/>
            <person name="Gomes A.C."/>
            <person name="Macurrencykelacurrency M.R."/>
            <person name="Stajich J."/>
            <person name="Grigoriev I.V."/>
            <person name="Mortensen U.H."/>
            <person name="De Vries R.P."/>
            <person name="Baker S.E."/>
            <person name="Andersen M.R."/>
        </authorList>
    </citation>
    <scope>NUCLEOTIDE SEQUENCE [LARGE SCALE GENOMIC DNA]</scope>
    <source>
        <strain evidence="2 3">CBS 449.75</strain>
    </source>
</reference>
<accession>A0ABR4LDN9</accession>
<evidence type="ECO:0000313" key="2">
    <source>
        <dbReference type="EMBL" id="KAL2862645.1"/>
    </source>
</evidence>
<dbReference type="RefSeq" id="XP_070881624.1">
    <property type="nucleotide sequence ID" value="XM_071033863.1"/>
</dbReference>
<evidence type="ECO:0000313" key="3">
    <source>
        <dbReference type="Proteomes" id="UP001610432"/>
    </source>
</evidence>
<evidence type="ECO:0008006" key="4">
    <source>
        <dbReference type="Google" id="ProtNLM"/>
    </source>
</evidence>
<comment type="caution">
    <text evidence="2">The sequence shown here is derived from an EMBL/GenBank/DDBJ whole genome shotgun (WGS) entry which is preliminary data.</text>
</comment>
<gene>
    <name evidence="2" type="ORF">BJX67DRAFT_385452</name>
</gene>
<name>A0ABR4LDN9_9EURO</name>
<sequence length="372" mass="42291">MGNSLHGYLGIKIDRDILLQDWNEILVKGCHNRTSRTLRSRTEKTDKPFNFQRPTMHLAAEGKLEILCFPGVDYVEHYAAIVATYLSISGKQAQAEVVRYIPPNPRDSMELLLESNLANMGDVDVVVVGYVHGLSSGPWIGGERADDLFAWKFLDQTSTERQDHRVALLGCRVSFWGDIAGNLVRVLAKLNKTKCVLYIGKLGTIRPEIEPNKWLATGSCSEIRGQTVTWKNVLGDVTKNRDMIIQGKHFSLPTVLDESRQWLQDHRGQFDFVDPDIGHMGSAANECGVGYGYLHIISDNLAKKYAYDLSNERLQRVQSDRRRLIAEMKEVLAGFFESWMSDVQQWNERREKEEDEDEDTQSGKSVLEPESW</sequence>
<evidence type="ECO:0000256" key="1">
    <source>
        <dbReference type="SAM" id="MobiDB-lite"/>
    </source>
</evidence>
<feature type="region of interest" description="Disordered" evidence="1">
    <location>
        <begin position="346"/>
        <end position="372"/>
    </location>
</feature>
<protein>
    <recommendedName>
        <fullName evidence="4">Arb2 domain-containing protein</fullName>
    </recommendedName>
</protein>
<organism evidence="2 3">
    <name type="scientific">Aspergillus lucknowensis</name>
    <dbReference type="NCBI Taxonomy" id="176173"/>
    <lineage>
        <taxon>Eukaryota</taxon>
        <taxon>Fungi</taxon>
        <taxon>Dikarya</taxon>
        <taxon>Ascomycota</taxon>
        <taxon>Pezizomycotina</taxon>
        <taxon>Eurotiomycetes</taxon>
        <taxon>Eurotiomycetidae</taxon>
        <taxon>Eurotiales</taxon>
        <taxon>Aspergillaceae</taxon>
        <taxon>Aspergillus</taxon>
        <taxon>Aspergillus subgen. Nidulantes</taxon>
    </lineage>
</organism>
<proteinExistence type="predicted"/>